<protein>
    <recommendedName>
        <fullName evidence="11">Hepcidin</fullName>
    </recommendedName>
</protein>
<dbReference type="FunCoup" id="A0A3B5JZ21">
    <property type="interactions" value="11"/>
</dbReference>
<dbReference type="GO" id="GO:0005576">
    <property type="term" value="C:extracellular region"/>
    <property type="evidence" value="ECO:0007669"/>
    <property type="project" value="UniProtKB-SubCell"/>
</dbReference>
<evidence type="ECO:0008006" key="11">
    <source>
        <dbReference type="Google" id="ProtNLM"/>
    </source>
</evidence>
<comment type="similarity">
    <text evidence="2">Belongs to the hepcidin family.</text>
</comment>
<dbReference type="GeneTree" id="ENSGT00390000013999"/>
<accession>A0A3B5JZ21</accession>
<evidence type="ECO:0000256" key="5">
    <source>
        <dbReference type="ARBA" id="ARBA00022702"/>
    </source>
</evidence>
<evidence type="ECO:0000256" key="7">
    <source>
        <dbReference type="ARBA" id="ARBA00023022"/>
    </source>
</evidence>
<keyword evidence="8" id="KW-1015">Disulfide bond</keyword>
<dbReference type="InterPro" id="IPR010500">
    <property type="entry name" value="Hepcidin"/>
</dbReference>
<dbReference type="InParanoid" id="A0A3B5JZ21"/>
<dbReference type="GO" id="GO:0042742">
    <property type="term" value="P:defense response to bacterium"/>
    <property type="evidence" value="ECO:0007669"/>
    <property type="project" value="UniProtKB-KW"/>
</dbReference>
<evidence type="ECO:0000313" key="9">
    <source>
        <dbReference type="Ensembl" id="ENSTRUP00000048265.2"/>
    </source>
</evidence>
<evidence type="ECO:0000256" key="6">
    <source>
        <dbReference type="ARBA" id="ARBA00022729"/>
    </source>
</evidence>
<evidence type="ECO:0000313" key="10">
    <source>
        <dbReference type="Proteomes" id="UP000005226"/>
    </source>
</evidence>
<dbReference type="GO" id="GO:0006879">
    <property type="term" value="P:intracellular iron ion homeostasis"/>
    <property type="evidence" value="ECO:0007669"/>
    <property type="project" value="InterPro"/>
</dbReference>
<dbReference type="AlphaFoldDB" id="A0A3B5JZ21"/>
<keyword evidence="7" id="KW-0044">Antibiotic</keyword>
<comment type="subcellular location">
    <subcellularLocation>
        <location evidence="1">Secreted</location>
    </subcellularLocation>
</comment>
<reference evidence="9" key="3">
    <citation type="submission" date="2025-09" db="UniProtKB">
        <authorList>
            <consortium name="Ensembl"/>
        </authorList>
    </citation>
    <scope>IDENTIFICATION</scope>
</reference>
<proteinExistence type="inferred from homology"/>
<dbReference type="Proteomes" id="UP000005226">
    <property type="component" value="Chromosome 7"/>
</dbReference>
<keyword evidence="10" id="KW-1185">Reference proteome</keyword>
<dbReference type="PANTHER" id="PTHR16877">
    <property type="entry name" value="HEPCIDIN"/>
    <property type="match status" value="1"/>
</dbReference>
<keyword evidence="6" id="KW-0732">Signal</keyword>
<reference evidence="9 10" key="1">
    <citation type="journal article" date="2011" name="Genome Biol. Evol.">
        <title>Integration of the genetic map and genome assembly of fugu facilitates insights into distinct features of genome evolution in teleosts and mammals.</title>
        <authorList>
            <person name="Kai W."/>
            <person name="Kikuchi K."/>
            <person name="Tohari S."/>
            <person name="Chew A.K."/>
            <person name="Tay A."/>
            <person name="Fujiwara A."/>
            <person name="Hosoya S."/>
            <person name="Suetake H."/>
            <person name="Naruse K."/>
            <person name="Brenner S."/>
            <person name="Suzuki Y."/>
            <person name="Venkatesh B."/>
        </authorList>
    </citation>
    <scope>NUCLEOTIDE SEQUENCE [LARGE SCALE GENOMIC DNA]</scope>
</reference>
<keyword evidence="3" id="KW-0964">Secreted</keyword>
<keyword evidence="5" id="KW-0372">Hormone</keyword>
<organism evidence="9 10">
    <name type="scientific">Takifugu rubripes</name>
    <name type="common">Japanese pufferfish</name>
    <name type="synonym">Fugu rubripes</name>
    <dbReference type="NCBI Taxonomy" id="31033"/>
    <lineage>
        <taxon>Eukaryota</taxon>
        <taxon>Metazoa</taxon>
        <taxon>Chordata</taxon>
        <taxon>Craniata</taxon>
        <taxon>Vertebrata</taxon>
        <taxon>Euteleostomi</taxon>
        <taxon>Actinopterygii</taxon>
        <taxon>Neopterygii</taxon>
        <taxon>Teleostei</taxon>
        <taxon>Neoteleostei</taxon>
        <taxon>Acanthomorphata</taxon>
        <taxon>Eupercaria</taxon>
        <taxon>Tetraodontiformes</taxon>
        <taxon>Tetradontoidea</taxon>
        <taxon>Tetraodontidae</taxon>
        <taxon>Takifugu</taxon>
    </lineage>
</organism>
<evidence type="ECO:0000256" key="3">
    <source>
        <dbReference type="ARBA" id="ARBA00022525"/>
    </source>
</evidence>
<dbReference type="Pfam" id="PF06446">
    <property type="entry name" value="Hepcidin"/>
    <property type="match status" value="1"/>
</dbReference>
<evidence type="ECO:0000256" key="8">
    <source>
        <dbReference type="ARBA" id="ARBA00023157"/>
    </source>
</evidence>
<name>A0A3B5JZ21_TAKRU</name>
<evidence type="ECO:0000256" key="4">
    <source>
        <dbReference type="ARBA" id="ARBA00022529"/>
    </source>
</evidence>
<sequence>MRAGGVLTSLRGRAELSWRQMRASRTAATTATLKVFISGGLNCSNWFRALTLVQEKSEELTRVTCTRVKARNQLEQFSPPEMKTFSVAVVAAVLLALICLQESSALPLSELEDVEVPVMDDNGAAAYEEMPVDSWKMPYTNRHKRSPKRCRFCCNCCPRMVGCGTCCKF</sequence>
<evidence type="ECO:0000256" key="1">
    <source>
        <dbReference type="ARBA" id="ARBA00004613"/>
    </source>
</evidence>
<evidence type="ECO:0000256" key="2">
    <source>
        <dbReference type="ARBA" id="ARBA00008022"/>
    </source>
</evidence>
<reference evidence="9" key="2">
    <citation type="submission" date="2025-08" db="UniProtKB">
        <authorList>
            <consortium name="Ensembl"/>
        </authorList>
    </citation>
    <scope>IDENTIFICATION</scope>
</reference>
<dbReference type="PANTHER" id="PTHR16877:SF0">
    <property type="entry name" value="HEPCIDIN"/>
    <property type="match status" value="1"/>
</dbReference>
<keyword evidence="4" id="KW-0929">Antimicrobial</keyword>
<dbReference type="Ensembl" id="ENSTRUT00000057327.2">
    <property type="protein sequence ID" value="ENSTRUP00000048265.2"/>
    <property type="gene ID" value="ENSTRUG00000000220.3"/>
</dbReference>
<dbReference type="GO" id="GO:0005179">
    <property type="term" value="F:hormone activity"/>
    <property type="evidence" value="ECO:0007669"/>
    <property type="project" value="UniProtKB-KW"/>
</dbReference>